<dbReference type="InterPro" id="IPR003368">
    <property type="entry name" value="POMP_repeat"/>
</dbReference>
<sequence>MDKKFIIILMLVAFIFSIGFVSAEDDAINGTFDDIQSEVNAAGESGVIELDGYYTGDKPISISKSVTIQGPDKGATLDGKNKTRAITVSNGDVTFKNLIFKNCIANKGGAVYSQGNLIFINCTFIDNYAVDGGAIYSQGNLTVKKTTFTNNGAGNIGGAININLPLYKTGSKSKYGNVNIEDSTFTGNSADNGGAINVDLSGNKASSKFGNVNINNCQFTQNFAKSYGGAIYFYGDKEYGKLTVKKSNFKNNTAADQGAAIEAVSIDSLISECDFTNNNAEAGTLYFCFNDNAVVEKSNFIANNASKISAVMIYSCALSLKDCTFQSNSLGVVNCEYDSKLTITSGKSKTTYTKNVVLDNSMKKVVPIVVSAKDLTYTYDSEGIFTLTLKNKYNTQPVRFFGIYTKCSGKKTKQFYKQTNKNGVLNLKMNTRLPVGTYKVSFISDDWGTVSGTAVTITVKKAKTIIKAPKATAKYKKSNIYKIKVTHKKTKNPVSYTKVKVKVYTGKKAKTYIKKTNGNGNVKINTKKLSRGTHKIVVSSGNSNYKMSAKTKIKIR</sequence>
<dbReference type="AlphaFoldDB" id="A0A315XQZ1"/>
<reference evidence="8 9" key="1">
    <citation type="submission" date="2017-03" db="EMBL/GenBank/DDBJ databases">
        <title>Genome sequence of Methanobrevibacter thaueri.</title>
        <authorList>
            <person name="Poehlein A."/>
            <person name="Seedorf H."/>
            <person name="Daniel R."/>
        </authorList>
    </citation>
    <scope>NUCLEOTIDE SEQUENCE [LARGE SCALE GENOMIC DNA]</scope>
    <source>
        <strain evidence="8 9">DSM 11995</strain>
    </source>
</reference>
<dbReference type="InterPro" id="IPR011050">
    <property type="entry name" value="Pectin_lyase_fold/virulence"/>
</dbReference>
<evidence type="ECO:0000256" key="5">
    <source>
        <dbReference type="ARBA" id="ARBA00022729"/>
    </source>
</evidence>
<evidence type="ECO:0000313" key="8">
    <source>
        <dbReference type="EMBL" id="PWB88318.1"/>
    </source>
</evidence>
<dbReference type="NCBIfam" id="TIGR01376">
    <property type="entry name" value="POMP_repeat"/>
    <property type="match status" value="2"/>
</dbReference>
<dbReference type="EMBL" id="MZGS01000006">
    <property type="protein sequence ID" value="PWB88318.1"/>
    <property type="molecule type" value="Genomic_DNA"/>
</dbReference>
<dbReference type="SUPFAM" id="SSF51126">
    <property type="entry name" value="Pectin lyase-like"/>
    <property type="match status" value="2"/>
</dbReference>
<name>A0A315XQZ1_9EURY</name>
<evidence type="ECO:0000313" key="9">
    <source>
        <dbReference type="Proteomes" id="UP000251717"/>
    </source>
</evidence>
<dbReference type="OrthoDB" id="78502at2157"/>
<proteinExistence type="predicted"/>
<dbReference type="Pfam" id="PF02415">
    <property type="entry name" value="Chlam_PMP"/>
    <property type="match status" value="3"/>
</dbReference>
<evidence type="ECO:0000256" key="1">
    <source>
        <dbReference type="ARBA" id="ARBA00004196"/>
    </source>
</evidence>
<comment type="caution">
    <text evidence="8">The sequence shown here is derived from an EMBL/GenBank/DDBJ whole genome shotgun (WGS) entry which is preliminary data.</text>
</comment>
<comment type="subcellular location">
    <subcellularLocation>
        <location evidence="1">Cell envelope</location>
    </subcellularLocation>
    <subcellularLocation>
        <location evidence="2">Cell outer membrane</location>
    </subcellularLocation>
    <subcellularLocation>
        <location evidence="3">Secreted</location>
    </subcellularLocation>
</comment>
<gene>
    <name evidence="8" type="primary">pmpA</name>
    <name evidence="8" type="ORF">MBBTH_00490</name>
</gene>
<keyword evidence="4" id="KW-0964">Secreted</keyword>
<evidence type="ECO:0000256" key="6">
    <source>
        <dbReference type="ARBA" id="ARBA00023136"/>
    </source>
</evidence>
<evidence type="ECO:0000256" key="2">
    <source>
        <dbReference type="ARBA" id="ARBA00004442"/>
    </source>
</evidence>
<evidence type="ECO:0000256" key="7">
    <source>
        <dbReference type="ARBA" id="ARBA00023237"/>
    </source>
</evidence>
<dbReference type="PANTHER" id="PTHR11319:SF35">
    <property type="entry name" value="OUTER MEMBRANE PROTEIN PMPC-RELATED"/>
    <property type="match status" value="1"/>
</dbReference>
<keyword evidence="6" id="KW-0472">Membrane</keyword>
<dbReference type="PANTHER" id="PTHR11319">
    <property type="entry name" value="G PROTEIN-COUPLED RECEPTOR-RELATED"/>
    <property type="match status" value="1"/>
</dbReference>
<dbReference type="InterPro" id="IPR012334">
    <property type="entry name" value="Pectin_lyas_fold"/>
</dbReference>
<dbReference type="Proteomes" id="UP000251717">
    <property type="component" value="Unassembled WGS sequence"/>
</dbReference>
<keyword evidence="7" id="KW-0998">Cell outer membrane</keyword>
<keyword evidence="9" id="KW-1185">Reference proteome</keyword>
<protein>
    <submittedName>
        <fullName evidence="8">Putative outer membrane protein PmpA</fullName>
    </submittedName>
</protein>
<organism evidence="8 9">
    <name type="scientific">Methanobrevibacter thaueri</name>
    <dbReference type="NCBI Taxonomy" id="190975"/>
    <lineage>
        <taxon>Archaea</taxon>
        <taxon>Methanobacteriati</taxon>
        <taxon>Methanobacteriota</taxon>
        <taxon>Methanomada group</taxon>
        <taxon>Methanobacteria</taxon>
        <taxon>Methanobacteriales</taxon>
        <taxon>Methanobacteriaceae</taxon>
        <taxon>Methanobrevibacter</taxon>
    </lineage>
</organism>
<evidence type="ECO:0000256" key="3">
    <source>
        <dbReference type="ARBA" id="ARBA00004613"/>
    </source>
</evidence>
<dbReference type="GO" id="GO:0005576">
    <property type="term" value="C:extracellular region"/>
    <property type="evidence" value="ECO:0007669"/>
    <property type="project" value="UniProtKB-SubCell"/>
</dbReference>
<evidence type="ECO:0000256" key="4">
    <source>
        <dbReference type="ARBA" id="ARBA00022525"/>
    </source>
</evidence>
<accession>A0A315XQZ1</accession>
<dbReference type="Gene3D" id="2.160.20.10">
    <property type="entry name" value="Single-stranded right-handed beta-helix, Pectin lyase-like"/>
    <property type="match status" value="1"/>
</dbReference>
<keyword evidence="5" id="KW-0732">Signal</keyword>
<dbReference type="RefSeq" id="WP_116591047.1">
    <property type="nucleotide sequence ID" value="NZ_MZGS01000006.1"/>
</dbReference>